<dbReference type="OrthoDB" id="9806359at2"/>
<dbReference type="PANTHER" id="PTHR15108">
    <property type="entry name" value="N-ACYLGLUCOSAMINE-2-EPIMERASE"/>
    <property type="match status" value="1"/>
</dbReference>
<name>A0A239B4U4_9ACTN</name>
<sequence>MTDLDRLLAFAARSRLPGGGFGYLGSDGTVEPGRPQETWIVARMTHVFGLAALLGRPGAEEQAAAGVAALRGGPLHDGAHGGWHSTEDDDTKAAYVHAFAVLAGATATTVGVEGGRALLDEALHVWDRRFWDDAEGLAVEEWTADWSRLSDYRGANANMHGVEATLAAADALGGAGADRLRQRALRSLERVVHGWARERDWRLPEHFTVDWTPLPGFNRDRPADPFRPYGVTVGHQFEWARLALHARAVLDDPPAWLLEDAVALFDAAAVRGWAADGAPGFPYTLDWDDRPVVAARMHWVLCEAVAAATVLAAVTGETRYGELASTWRAHGEERFADPATGSWHHELTPSGEVATGTWTGQPDAYHLAQMLLLDGRPVRGSVAAALR</sequence>
<accession>A0A239B4U4</accession>
<reference evidence="4" key="1">
    <citation type="submission" date="2017-06" db="EMBL/GenBank/DDBJ databases">
        <authorList>
            <person name="Varghese N."/>
            <person name="Submissions S."/>
        </authorList>
    </citation>
    <scope>NUCLEOTIDE SEQUENCE [LARGE SCALE GENOMIC DNA]</scope>
    <source>
        <strain evidence="4">DSM 45423</strain>
    </source>
</reference>
<dbReference type="AlphaFoldDB" id="A0A239B4U4"/>
<dbReference type="GO" id="GO:0005975">
    <property type="term" value="P:carbohydrate metabolic process"/>
    <property type="evidence" value="ECO:0007669"/>
    <property type="project" value="InterPro"/>
</dbReference>
<organism evidence="3 4">
    <name type="scientific">Geodermatophilus saharensis</name>
    <dbReference type="NCBI Taxonomy" id="1137994"/>
    <lineage>
        <taxon>Bacteria</taxon>
        <taxon>Bacillati</taxon>
        <taxon>Actinomycetota</taxon>
        <taxon>Actinomycetes</taxon>
        <taxon>Geodermatophilales</taxon>
        <taxon>Geodermatophilaceae</taxon>
        <taxon>Geodermatophilus</taxon>
    </lineage>
</organism>
<evidence type="ECO:0000313" key="4">
    <source>
        <dbReference type="Proteomes" id="UP000198386"/>
    </source>
</evidence>
<comment type="similarity">
    <text evidence="1">Belongs to the N-acylglucosamine 2-epimerase family.</text>
</comment>
<proteinExistence type="inferred from homology"/>
<dbReference type="SUPFAM" id="SSF48208">
    <property type="entry name" value="Six-hairpin glycosidases"/>
    <property type="match status" value="1"/>
</dbReference>
<dbReference type="EMBL" id="FZOH01000002">
    <property type="protein sequence ID" value="SNS02955.1"/>
    <property type="molecule type" value="Genomic_DNA"/>
</dbReference>
<dbReference type="Gene3D" id="1.50.10.10">
    <property type="match status" value="1"/>
</dbReference>
<dbReference type="InterPro" id="IPR010819">
    <property type="entry name" value="AGE/CE"/>
</dbReference>
<keyword evidence="4" id="KW-1185">Reference proteome</keyword>
<dbReference type="GO" id="GO:0016853">
    <property type="term" value="F:isomerase activity"/>
    <property type="evidence" value="ECO:0007669"/>
    <property type="project" value="UniProtKB-KW"/>
</dbReference>
<gene>
    <name evidence="3" type="ORF">SAMN04488107_0933</name>
</gene>
<evidence type="ECO:0000313" key="3">
    <source>
        <dbReference type="EMBL" id="SNS02955.1"/>
    </source>
</evidence>
<dbReference type="Pfam" id="PF07221">
    <property type="entry name" value="GlcNAc_2-epim"/>
    <property type="match status" value="1"/>
</dbReference>
<keyword evidence="2" id="KW-0413">Isomerase</keyword>
<dbReference type="RefSeq" id="WP_089403316.1">
    <property type="nucleotide sequence ID" value="NZ_FZOH01000002.1"/>
</dbReference>
<dbReference type="Proteomes" id="UP000198386">
    <property type="component" value="Unassembled WGS sequence"/>
</dbReference>
<dbReference type="InterPro" id="IPR008928">
    <property type="entry name" value="6-hairpin_glycosidase_sf"/>
</dbReference>
<evidence type="ECO:0000256" key="1">
    <source>
        <dbReference type="ARBA" id="ARBA00008558"/>
    </source>
</evidence>
<dbReference type="InterPro" id="IPR012341">
    <property type="entry name" value="6hp_glycosidase-like_sf"/>
</dbReference>
<protein>
    <submittedName>
        <fullName evidence="3">Mannose or cellobiose epimerase, N-acyl-D-glucosamine 2-epimerase family</fullName>
    </submittedName>
</protein>
<evidence type="ECO:0000256" key="2">
    <source>
        <dbReference type="ARBA" id="ARBA00023235"/>
    </source>
</evidence>